<dbReference type="EMBL" id="RBUF01000805">
    <property type="protein sequence ID" value="RMU66844.1"/>
    <property type="molecule type" value="Genomic_DNA"/>
</dbReference>
<dbReference type="PANTHER" id="PTHR34219:SF4">
    <property type="entry name" value="PEPSY DOMAIN-CONTAINING PROTEIN"/>
    <property type="match status" value="1"/>
</dbReference>
<accession>A0A3M5WAG0</accession>
<evidence type="ECO:0000313" key="4">
    <source>
        <dbReference type="Proteomes" id="UP000274315"/>
    </source>
</evidence>
<dbReference type="InterPro" id="IPR005625">
    <property type="entry name" value="PepSY-ass_TM"/>
</dbReference>
<keyword evidence="2" id="KW-0472">Membrane</keyword>
<dbReference type="Proteomes" id="UP000274315">
    <property type="component" value="Unassembled WGS sequence"/>
</dbReference>
<sequence length="674" mass="73635">MRFICPVQDQWRIPPAFVATASRSLMNGFPGFLNQCRPSDGCHQRKPPSAAKTHGKSQSQGRDGGLSPCHCLAGTGCGICRLPAGLVGQHLHRSMAADYSRRSGGDGDDVLVSRLSGRSALVFCLPYGAAGVDRGADALCLAGGGLHLRSVVAVKEGFRQSMAWLHTWVGLLFGWLLFAIFLTGTLSYFKEEITHWMQPEIPLRALDAGASVQQAQHYLQSHATGATRWFISLPDQRTPGLVVGWLPEGKQGQRNNFVRKLLDPQTGSEVQARDTRGGDFFYRFHYQLQMPYPWGRWLATSAAMVMLVALITGIIIHKKVFKEFFTFRLRKGQRSWLDGHNALGVLVLPFHLMITYSSLVIFMSMVMPASILSQYDTVQAFYSEAYPFPETVKREGIATPLVALAPLVNAANAKWDSGQVGRVIVNNPGDSSASVLLTRDDKGSIVPDRGGALTFSGASGELLNEVPERPLALLISSGMYGLHVGHFAAPLLRWLYFIFGVAGTAMIGTGLVMWLGKRQLKHAKTGVLPLELRVVEVLNIASMSGLMLAVASFFWTNRLLPGGFAGRADWEVSVFFTFWALSFMHAALRKGRNAWREQLGLGALLFAGLPLLDLLICGRYLLDSLMSGNWVLAAFDLTALVTGLFLGWAALKFKAVLADKTARVSLPVAAQETP</sequence>
<feature type="transmembrane region" description="Helical" evidence="2">
    <location>
        <begin position="168"/>
        <end position="189"/>
    </location>
</feature>
<dbReference type="AlphaFoldDB" id="A0A3M5WAG0"/>
<feature type="transmembrane region" description="Helical" evidence="2">
    <location>
        <begin position="494"/>
        <end position="516"/>
    </location>
</feature>
<gene>
    <name evidence="3" type="ORF">ALP24_05222</name>
</gene>
<evidence type="ECO:0008006" key="5">
    <source>
        <dbReference type="Google" id="ProtNLM"/>
    </source>
</evidence>
<feature type="transmembrane region" description="Helical" evidence="2">
    <location>
        <begin position="297"/>
        <end position="321"/>
    </location>
</feature>
<organism evidence="3 4">
    <name type="scientific">Pseudomonas syringae pv. aptata</name>
    <dbReference type="NCBI Taxonomy" id="83167"/>
    <lineage>
        <taxon>Bacteria</taxon>
        <taxon>Pseudomonadati</taxon>
        <taxon>Pseudomonadota</taxon>
        <taxon>Gammaproteobacteria</taxon>
        <taxon>Pseudomonadales</taxon>
        <taxon>Pseudomonadaceae</taxon>
        <taxon>Pseudomonas</taxon>
        <taxon>Pseudomonas syringae</taxon>
    </lineage>
</organism>
<protein>
    <recommendedName>
        <fullName evidence="5">Iron-regulated membrane protein</fullName>
    </recommendedName>
</protein>
<reference evidence="3 4" key="1">
    <citation type="submission" date="2018-08" db="EMBL/GenBank/DDBJ databases">
        <title>Recombination of ecologically and evolutionarily significant loci maintains genetic cohesion in the Pseudomonas syringae species complex.</title>
        <authorList>
            <person name="Dillon M."/>
            <person name="Thakur S."/>
            <person name="Almeida R.N.D."/>
            <person name="Weir B.S."/>
            <person name="Guttman D.S."/>
        </authorList>
    </citation>
    <scope>NUCLEOTIDE SEQUENCE [LARGE SCALE GENOMIC DNA]</scope>
    <source>
        <strain evidence="3 4">ICMP 11935</strain>
    </source>
</reference>
<keyword evidence="2" id="KW-0812">Transmembrane</keyword>
<proteinExistence type="predicted"/>
<feature type="transmembrane region" description="Helical" evidence="2">
    <location>
        <begin position="600"/>
        <end position="622"/>
    </location>
</feature>
<evidence type="ECO:0000256" key="1">
    <source>
        <dbReference type="SAM" id="MobiDB-lite"/>
    </source>
</evidence>
<feature type="region of interest" description="Disordered" evidence="1">
    <location>
        <begin position="40"/>
        <end position="63"/>
    </location>
</feature>
<feature type="transmembrane region" description="Helical" evidence="2">
    <location>
        <begin position="537"/>
        <end position="556"/>
    </location>
</feature>
<feature type="transmembrane region" description="Helical" evidence="2">
    <location>
        <begin position="628"/>
        <end position="651"/>
    </location>
</feature>
<feature type="transmembrane region" description="Helical" evidence="2">
    <location>
        <begin position="342"/>
        <end position="366"/>
    </location>
</feature>
<keyword evidence="2" id="KW-1133">Transmembrane helix</keyword>
<evidence type="ECO:0000313" key="3">
    <source>
        <dbReference type="EMBL" id="RMU66844.1"/>
    </source>
</evidence>
<comment type="caution">
    <text evidence="3">The sequence shown here is derived from an EMBL/GenBank/DDBJ whole genome shotgun (WGS) entry which is preliminary data.</text>
</comment>
<name>A0A3M5WAG0_PSEAP</name>
<feature type="transmembrane region" description="Helical" evidence="2">
    <location>
        <begin position="568"/>
        <end position="588"/>
    </location>
</feature>
<dbReference type="Pfam" id="PF03929">
    <property type="entry name" value="PepSY_TM"/>
    <property type="match status" value="1"/>
</dbReference>
<evidence type="ECO:0000256" key="2">
    <source>
        <dbReference type="SAM" id="Phobius"/>
    </source>
</evidence>
<dbReference type="PANTHER" id="PTHR34219">
    <property type="entry name" value="IRON-REGULATED INNER MEMBRANE PROTEIN-RELATED"/>
    <property type="match status" value="1"/>
</dbReference>